<feature type="region of interest" description="Disordered" evidence="1">
    <location>
        <begin position="1"/>
        <end position="27"/>
    </location>
</feature>
<organism evidence="2 3">
    <name type="scientific">Arthrobacter hankyongi</name>
    <dbReference type="NCBI Taxonomy" id="2904801"/>
    <lineage>
        <taxon>Bacteria</taxon>
        <taxon>Bacillati</taxon>
        <taxon>Actinomycetota</taxon>
        <taxon>Actinomycetes</taxon>
        <taxon>Micrococcales</taxon>
        <taxon>Micrococcaceae</taxon>
        <taxon>Arthrobacter</taxon>
    </lineage>
</organism>
<dbReference type="RefSeq" id="WP_237825829.1">
    <property type="nucleotide sequence ID" value="NZ_JAKLTQ010000021.1"/>
</dbReference>
<protein>
    <submittedName>
        <fullName evidence="2">Pentapeptide repeat-containing protein</fullName>
    </submittedName>
</protein>
<dbReference type="EMBL" id="JAKLTQ010000021">
    <property type="protein sequence ID" value="MCG2624196.1"/>
    <property type="molecule type" value="Genomic_DNA"/>
</dbReference>
<name>A0ABS9LBZ7_9MICC</name>
<sequence length="220" mass="22871">MPASSSEPAAPRIGIPELPDLADALGNPEPRQEYEAVRFGGISGTFLDATRCAFYECSIEHLSVGTLVTAPAAFVDVAVAGPDAISWTAPSSRWRRAEITQGRIGSLDFAGATLDSVRFAGVRFGHANFRAATLTDVEFLDCTFESLDLAGAVPARVGFRSCRAGEAELSGCSGADLDLRGLDFEAVEGLATARGATISAVQLALAAPVLARAAGLRVLD</sequence>
<evidence type="ECO:0000313" key="2">
    <source>
        <dbReference type="EMBL" id="MCG2624196.1"/>
    </source>
</evidence>
<comment type="caution">
    <text evidence="2">The sequence shown here is derived from an EMBL/GenBank/DDBJ whole genome shotgun (WGS) entry which is preliminary data.</text>
</comment>
<evidence type="ECO:0000313" key="3">
    <source>
        <dbReference type="Proteomes" id="UP001165368"/>
    </source>
</evidence>
<dbReference type="InterPro" id="IPR001646">
    <property type="entry name" value="5peptide_repeat"/>
</dbReference>
<accession>A0ABS9LBZ7</accession>
<dbReference type="Proteomes" id="UP001165368">
    <property type="component" value="Unassembled WGS sequence"/>
</dbReference>
<dbReference type="Gene3D" id="2.160.20.80">
    <property type="entry name" value="E3 ubiquitin-protein ligase SopA"/>
    <property type="match status" value="1"/>
</dbReference>
<dbReference type="Pfam" id="PF00805">
    <property type="entry name" value="Pentapeptide"/>
    <property type="match status" value="1"/>
</dbReference>
<evidence type="ECO:0000256" key="1">
    <source>
        <dbReference type="SAM" id="MobiDB-lite"/>
    </source>
</evidence>
<proteinExistence type="predicted"/>
<gene>
    <name evidence="2" type="ORF">LVY72_20105</name>
</gene>
<keyword evidence="3" id="KW-1185">Reference proteome</keyword>
<dbReference type="SUPFAM" id="SSF141571">
    <property type="entry name" value="Pentapeptide repeat-like"/>
    <property type="match status" value="1"/>
</dbReference>
<reference evidence="2" key="1">
    <citation type="submission" date="2022-01" db="EMBL/GenBank/DDBJ databases">
        <authorList>
            <person name="Jo J.-H."/>
            <person name="Im W.-T."/>
        </authorList>
    </citation>
    <scope>NUCLEOTIDE SEQUENCE</scope>
    <source>
        <strain evidence="2">I2-34</strain>
    </source>
</reference>